<feature type="region of interest" description="Disordered" evidence="1">
    <location>
        <begin position="1"/>
        <end position="92"/>
    </location>
</feature>
<protein>
    <submittedName>
        <fullName evidence="2">Uncharacterized protein</fullName>
    </submittedName>
</protein>
<accession>A0AAW0G0J8</accession>
<keyword evidence="3" id="KW-1185">Reference proteome</keyword>
<evidence type="ECO:0000256" key="1">
    <source>
        <dbReference type="SAM" id="MobiDB-lite"/>
    </source>
</evidence>
<name>A0AAW0G0J8_9APHY</name>
<evidence type="ECO:0000313" key="3">
    <source>
        <dbReference type="Proteomes" id="UP001385951"/>
    </source>
</evidence>
<reference evidence="2 3" key="1">
    <citation type="submission" date="2022-09" db="EMBL/GenBank/DDBJ databases">
        <authorList>
            <person name="Palmer J.M."/>
        </authorList>
    </citation>
    <scope>NUCLEOTIDE SEQUENCE [LARGE SCALE GENOMIC DNA]</scope>
    <source>
        <strain evidence="2 3">DSM 7382</strain>
    </source>
</reference>
<comment type="caution">
    <text evidence="2">The sequence shown here is derived from an EMBL/GenBank/DDBJ whole genome shotgun (WGS) entry which is preliminary data.</text>
</comment>
<dbReference type="AlphaFoldDB" id="A0AAW0G0J8"/>
<organism evidence="2 3">
    <name type="scientific">Cerrena zonata</name>
    <dbReference type="NCBI Taxonomy" id="2478898"/>
    <lineage>
        <taxon>Eukaryota</taxon>
        <taxon>Fungi</taxon>
        <taxon>Dikarya</taxon>
        <taxon>Basidiomycota</taxon>
        <taxon>Agaricomycotina</taxon>
        <taxon>Agaricomycetes</taxon>
        <taxon>Polyporales</taxon>
        <taxon>Cerrenaceae</taxon>
        <taxon>Cerrena</taxon>
    </lineage>
</organism>
<proteinExistence type="predicted"/>
<dbReference type="EMBL" id="JASBNA010000016">
    <property type="protein sequence ID" value="KAK7686546.1"/>
    <property type="molecule type" value="Genomic_DNA"/>
</dbReference>
<sequence length="172" mass="19935">MPRRPTAFEVSFPTEDAPPQSTSFAEREREEARASAAQAPPPPVSGRLKRAERDERDRQRRDSRGQNDKRPRRESIPKAYYQESVDEDEEREDYIVIGEDTAPNDEEDQKPIRVLSDFTIYDPKHGNQLISLWELENNSGKAHFRAAGLVRPVFVNEEMPDRRTMKNNRLKG</sequence>
<evidence type="ECO:0000313" key="2">
    <source>
        <dbReference type="EMBL" id="KAK7686546.1"/>
    </source>
</evidence>
<feature type="compositionally biased region" description="Basic and acidic residues" evidence="1">
    <location>
        <begin position="49"/>
        <end position="76"/>
    </location>
</feature>
<gene>
    <name evidence="2" type="ORF">QCA50_010146</name>
</gene>
<dbReference type="Proteomes" id="UP001385951">
    <property type="component" value="Unassembled WGS sequence"/>
</dbReference>